<accession>A0A4P9WJC4</accession>
<protein>
    <submittedName>
        <fullName evidence="2">Uncharacterized protein</fullName>
    </submittedName>
</protein>
<feature type="region of interest" description="Disordered" evidence="1">
    <location>
        <begin position="279"/>
        <end position="298"/>
    </location>
</feature>
<evidence type="ECO:0000313" key="3">
    <source>
        <dbReference type="Proteomes" id="UP000269721"/>
    </source>
</evidence>
<name>A0A4P9WJC4_9FUNG</name>
<gene>
    <name evidence="2" type="ORF">BDK51DRAFT_30325</name>
</gene>
<evidence type="ECO:0000256" key="1">
    <source>
        <dbReference type="SAM" id="MobiDB-lite"/>
    </source>
</evidence>
<dbReference type="AlphaFoldDB" id="A0A4P9WJC4"/>
<reference evidence="3" key="1">
    <citation type="journal article" date="2018" name="Nat. Microbiol.">
        <title>Leveraging single-cell genomics to expand the fungal tree of life.</title>
        <authorList>
            <person name="Ahrendt S.R."/>
            <person name="Quandt C.A."/>
            <person name="Ciobanu D."/>
            <person name="Clum A."/>
            <person name="Salamov A."/>
            <person name="Andreopoulos B."/>
            <person name="Cheng J.F."/>
            <person name="Woyke T."/>
            <person name="Pelin A."/>
            <person name="Henrissat B."/>
            <person name="Reynolds N.K."/>
            <person name="Benny G.L."/>
            <person name="Smith M.E."/>
            <person name="James T.Y."/>
            <person name="Grigoriev I.V."/>
        </authorList>
    </citation>
    <scope>NUCLEOTIDE SEQUENCE [LARGE SCALE GENOMIC DNA]</scope>
</reference>
<sequence>MEASCQATDYFLIPIPTVHEDQGGEECQKWQYEELRAHNDSPHASIYQDGMRANAGDKWQPPAAFERGQPDHPEAYLLPGEDRGERVHTDPDGAGWATGGSGAASNKAFQPTISPPSRPTTQTAVPTIASSVPAPAFASPAVPVFDPTGTFSCEGVEWAGQKLLTNRGEKGDLSSALDGAIVRSWILIGLVWDRSLFFHHSPSSFAAGKPNLRIRRDGLENLSPIWRAGWRSICESQEADAAYSLDVKDWQPSGSESQVSIRQISHRGNPNAAAIWRSTSAHKEPSRAPGRLRPRLPKRFDVETQLRSSDVVAPNSLI</sequence>
<dbReference type="EMBL" id="KZ994405">
    <property type="protein sequence ID" value="RKO93021.1"/>
    <property type="molecule type" value="Genomic_DNA"/>
</dbReference>
<keyword evidence="3" id="KW-1185">Reference proteome</keyword>
<proteinExistence type="predicted"/>
<organism evidence="2 3">
    <name type="scientific">Blyttiomyces helicus</name>
    <dbReference type="NCBI Taxonomy" id="388810"/>
    <lineage>
        <taxon>Eukaryota</taxon>
        <taxon>Fungi</taxon>
        <taxon>Fungi incertae sedis</taxon>
        <taxon>Chytridiomycota</taxon>
        <taxon>Chytridiomycota incertae sedis</taxon>
        <taxon>Chytridiomycetes</taxon>
        <taxon>Chytridiomycetes incertae sedis</taxon>
        <taxon>Blyttiomyces</taxon>
    </lineage>
</organism>
<feature type="region of interest" description="Disordered" evidence="1">
    <location>
        <begin position="99"/>
        <end position="123"/>
    </location>
</feature>
<dbReference type="Proteomes" id="UP000269721">
    <property type="component" value="Unassembled WGS sequence"/>
</dbReference>
<evidence type="ECO:0000313" key="2">
    <source>
        <dbReference type="EMBL" id="RKO93021.1"/>
    </source>
</evidence>